<evidence type="ECO:0000313" key="2">
    <source>
        <dbReference type="EnsemblMetazoa" id="XP_038065115.1"/>
    </source>
</evidence>
<organism evidence="2 3">
    <name type="scientific">Patiria miniata</name>
    <name type="common">Bat star</name>
    <name type="synonym">Asterina miniata</name>
    <dbReference type="NCBI Taxonomy" id="46514"/>
    <lineage>
        <taxon>Eukaryota</taxon>
        <taxon>Metazoa</taxon>
        <taxon>Echinodermata</taxon>
        <taxon>Eleutherozoa</taxon>
        <taxon>Asterozoa</taxon>
        <taxon>Asteroidea</taxon>
        <taxon>Valvatacea</taxon>
        <taxon>Valvatida</taxon>
        <taxon>Asterinidae</taxon>
        <taxon>Patiria</taxon>
    </lineage>
</organism>
<dbReference type="PANTHER" id="PTHR24104">
    <property type="entry name" value="E3 UBIQUITIN-PROTEIN LIGASE NHLRC1-RELATED"/>
    <property type="match status" value="1"/>
</dbReference>
<dbReference type="Gene3D" id="2.120.10.30">
    <property type="entry name" value="TolB, C-terminal domain"/>
    <property type="match status" value="1"/>
</dbReference>
<dbReference type="SUPFAM" id="SSF101898">
    <property type="entry name" value="NHL repeat"/>
    <property type="match status" value="1"/>
</dbReference>
<accession>A0A914AM59</accession>
<protein>
    <submittedName>
        <fullName evidence="2">Uncharacterized protein</fullName>
    </submittedName>
</protein>
<dbReference type="EnsemblMetazoa" id="XM_038209187.1">
    <property type="protein sequence ID" value="XP_038065115.1"/>
    <property type="gene ID" value="LOC119735482"/>
</dbReference>
<dbReference type="PANTHER" id="PTHR24104:SF25">
    <property type="entry name" value="PROTEIN LIN-41"/>
    <property type="match status" value="1"/>
</dbReference>
<dbReference type="GO" id="GO:0043161">
    <property type="term" value="P:proteasome-mediated ubiquitin-dependent protein catabolic process"/>
    <property type="evidence" value="ECO:0007669"/>
    <property type="project" value="TreeGrafter"/>
</dbReference>
<proteinExistence type="predicted"/>
<name>A0A914AM59_PATMI</name>
<dbReference type="GO" id="GO:0061630">
    <property type="term" value="F:ubiquitin protein ligase activity"/>
    <property type="evidence" value="ECO:0007669"/>
    <property type="project" value="TreeGrafter"/>
</dbReference>
<dbReference type="GeneID" id="119735482"/>
<dbReference type="InterPro" id="IPR050952">
    <property type="entry name" value="TRIM-NHL_E3_ligases"/>
</dbReference>
<evidence type="ECO:0000256" key="1">
    <source>
        <dbReference type="SAM" id="MobiDB-lite"/>
    </source>
</evidence>
<feature type="region of interest" description="Disordered" evidence="1">
    <location>
        <begin position="89"/>
        <end position="114"/>
    </location>
</feature>
<reference evidence="2" key="1">
    <citation type="submission" date="2022-11" db="UniProtKB">
        <authorList>
            <consortium name="EnsemblMetazoa"/>
        </authorList>
    </citation>
    <scope>IDENTIFICATION</scope>
</reference>
<dbReference type="InterPro" id="IPR011042">
    <property type="entry name" value="6-blade_b-propeller_TolB-like"/>
</dbReference>
<evidence type="ECO:0000313" key="3">
    <source>
        <dbReference type="Proteomes" id="UP000887568"/>
    </source>
</evidence>
<dbReference type="GO" id="GO:0008270">
    <property type="term" value="F:zinc ion binding"/>
    <property type="evidence" value="ECO:0007669"/>
    <property type="project" value="UniProtKB-KW"/>
</dbReference>
<dbReference type="RefSeq" id="XP_038065115.1">
    <property type="nucleotide sequence ID" value="XM_038209187.1"/>
</dbReference>
<dbReference type="OMA" id="KRWVIAN"/>
<dbReference type="Proteomes" id="UP000887568">
    <property type="component" value="Unplaced"/>
</dbReference>
<dbReference type="GO" id="GO:0000209">
    <property type="term" value="P:protein polyubiquitination"/>
    <property type="evidence" value="ECO:0007669"/>
    <property type="project" value="TreeGrafter"/>
</dbReference>
<dbReference type="OrthoDB" id="10163324at2759"/>
<sequence>MICKDCVRSYHHDQEHAAYDIREISDRYRQNLRDQIQVVDTERQATEQAWQTLEKVEKDYKRKVDQALENVKEAVAKIIKEVETKGKQAVHDIEHQRERRSQSFHDERAELQEQKKRLSEKIEEAKRVTDITRTPNNTFLLQYPAALEKFQKPVGAPSKMQAQLSYPMFLEGPSVGGIDLGKLVMVDTWKQVHTIGRKGNGEGEFEGARGIAAAKPDKIAVTDRKNGRVVICNSQGNNWKSISIEANDVAATPKRWVIANPTAVQLYNKEDAEYVSEFKTVSEDEKRRVNLIALAVKTNGNIIVGDDMKVLTEHSPDGSILRTIRIEIKPFFLAVMYDQRFDQLVEVIAISDLNQRKVFIIEVSDTDVATKLREIHPILEGKPAMDCRGMCADDSGIYIAATTKTFNKCHVHHYDTRGRFIACVAKDLYNPYGLTFTADGQRLAVADCQSVKIYAKE</sequence>
<keyword evidence="3" id="KW-1185">Reference proteome</keyword>
<dbReference type="AlphaFoldDB" id="A0A914AM59"/>